<sequence length="55" mass="5911">MPCSQTAQYLLSLSSSIPLSCNFSKPSQSVLTLVYAIHANKKPVTASFGCLSVYQ</sequence>
<organism evidence="1">
    <name type="scientific">Arion vulgaris</name>
    <dbReference type="NCBI Taxonomy" id="1028688"/>
    <lineage>
        <taxon>Eukaryota</taxon>
        <taxon>Metazoa</taxon>
        <taxon>Spiralia</taxon>
        <taxon>Lophotrochozoa</taxon>
        <taxon>Mollusca</taxon>
        <taxon>Gastropoda</taxon>
        <taxon>Heterobranchia</taxon>
        <taxon>Euthyneura</taxon>
        <taxon>Panpulmonata</taxon>
        <taxon>Eupulmonata</taxon>
        <taxon>Stylommatophora</taxon>
        <taxon>Helicina</taxon>
        <taxon>Arionoidea</taxon>
        <taxon>Arionidae</taxon>
        <taxon>Arion</taxon>
    </lineage>
</organism>
<reference evidence="1" key="1">
    <citation type="submission" date="2014-12" db="EMBL/GenBank/DDBJ databases">
        <title>Insight into the proteome of Arion vulgaris.</title>
        <authorList>
            <person name="Aradska J."/>
            <person name="Bulat T."/>
            <person name="Smidak R."/>
            <person name="Sarate P."/>
            <person name="Gangsoo J."/>
            <person name="Sialana F."/>
            <person name="Bilban M."/>
            <person name="Lubec G."/>
        </authorList>
    </citation>
    <scope>NUCLEOTIDE SEQUENCE</scope>
    <source>
        <tissue evidence="1">Skin</tissue>
    </source>
</reference>
<gene>
    <name evidence="1" type="primary">ORF116732</name>
</gene>
<protein>
    <submittedName>
        <fullName evidence="1">Uncharacterized protein</fullName>
    </submittedName>
</protein>
<dbReference type="AlphaFoldDB" id="A0A0B7AI98"/>
<name>A0A0B7AI98_9EUPU</name>
<accession>A0A0B7AI98</accession>
<proteinExistence type="predicted"/>
<evidence type="ECO:0000313" key="1">
    <source>
        <dbReference type="EMBL" id="CEK79655.1"/>
    </source>
</evidence>
<dbReference type="EMBL" id="HACG01032790">
    <property type="protein sequence ID" value="CEK79655.1"/>
    <property type="molecule type" value="Transcribed_RNA"/>
</dbReference>